<protein>
    <recommendedName>
        <fullName evidence="6">Histidine phosphatase family protein</fullName>
    </recommendedName>
</protein>
<feature type="binding site" evidence="3">
    <location>
        <begin position="7"/>
        <end position="14"/>
    </location>
    <ligand>
        <name>substrate</name>
    </ligand>
</feature>
<dbReference type="Pfam" id="PF00300">
    <property type="entry name" value="His_Phos_1"/>
    <property type="match status" value="1"/>
</dbReference>
<dbReference type="SUPFAM" id="SSF53254">
    <property type="entry name" value="Phosphoglycerate mutase-like"/>
    <property type="match status" value="1"/>
</dbReference>
<feature type="binding site" evidence="3">
    <location>
        <position position="94"/>
    </location>
    <ligand>
        <name>substrate</name>
    </ligand>
</feature>
<sequence>MALYFLRHAQTPGNATNVWVGRNDQPLSEKGRMKLEQKALELSAIDFALVLTSPLQRAHATAKAIALAQRGKVDIVVRHGLQERDFGCLEGQPKSHENRLRLQLEETVEPIESLRKRIEAVVVEAESLPGNILLVSHSAVYNCIVRTMGYRAIPARDALENLDWCELRRSRGEQARRRQLR</sequence>
<dbReference type="GO" id="GO:0005829">
    <property type="term" value="C:cytosol"/>
    <property type="evidence" value="ECO:0007669"/>
    <property type="project" value="TreeGrafter"/>
</dbReference>
<evidence type="ECO:0008006" key="6">
    <source>
        <dbReference type="Google" id="ProtNLM"/>
    </source>
</evidence>
<keyword evidence="1" id="KW-0378">Hydrolase</keyword>
<feature type="active site" description="Proton donor/acceptor" evidence="2">
    <location>
        <position position="83"/>
    </location>
</feature>
<dbReference type="InterPro" id="IPR013078">
    <property type="entry name" value="His_Pase_superF_clade-1"/>
</dbReference>
<dbReference type="GO" id="GO:0045820">
    <property type="term" value="P:negative regulation of glycolytic process"/>
    <property type="evidence" value="ECO:0007669"/>
    <property type="project" value="TreeGrafter"/>
</dbReference>
<dbReference type="PANTHER" id="PTHR46517">
    <property type="entry name" value="FRUCTOSE-2,6-BISPHOSPHATASE TIGAR"/>
    <property type="match status" value="1"/>
</dbReference>
<dbReference type="GO" id="GO:0004331">
    <property type="term" value="F:fructose-2,6-bisphosphate 2-phosphatase activity"/>
    <property type="evidence" value="ECO:0007669"/>
    <property type="project" value="TreeGrafter"/>
</dbReference>
<dbReference type="SMART" id="SM00855">
    <property type="entry name" value="PGAM"/>
    <property type="match status" value="1"/>
</dbReference>
<feature type="active site" description="Tele-phosphohistidine intermediate" evidence="2">
    <location>
        <position position="8"/>
    </location>
</feature>
<proteinExistence type="predicted"/>
<name>A0A4Q9RCH0_9GAMM</name>
<dbReference type="InterPro" id="IPR051695">
    <property type="entry name" value="Phosphoglycerate_Mutase"/>
</dbReference>
<reference evidence="4 5" key="1">
    <citation type="submission" date="2018-06" db="EMBL/GenBank/DDBJ databases">
        <title>Three novel Pseudomonas species isolated from symptomatic oak.</title>
        <authorList>
            <person name="Bueno-Gonzalez V."/>
            <person name="Brady C."/>
        </authorList>
    </citation>
    <scope>NUCLEOTIDE SEQUENCE [LARGE SCALE GENOMIC DNA]</scope>
    <source>
        <strain evidence="4 5">P17C</strain>
    </source>
</reference>
<dbReference type="RefSeq" id="WP_131183499.1">
    <property type="nucleotide sequence ID" value="NZ_QJUO01000004.1"/>
</dbReference>
<dbReference type="AlphaFoldDB" id="A0A4Q9RCH0"/>
<evidence type="ECO:0000256" key="1">
    <source>
        <dbReference type="ARBA" id="ARBA00022801"/>
    </source>
</evidence>
<gene>
    <name evidence="4" type="ORF">DNJ96_07765</name>
</gene>
<dbReference type="InterPro" id="IPR029033">
    <property type="entry name" value="His_PPase_superfam"/>
</dbReference>
<dbReference type="OrthoDB" id="9082843at2"/>
<evidence type="ECO:0000313" key="4">
    <source>
        <dbReference type="EMBL" id="TBU97740.1"/>
    </source>
</evidence>
<dbReference type="GO" id="GO:0043456">
    <property type="term" value="P:regulation of pentose-phosphate shunt"/>
    <property type="evidence" value="ECO:0007669"/>
    <property type="project" value="TreeGrafter"/>
</dbReference>
<keyword evidence="5" id="KW-1185">Reference proteome</keyword>
<dbReference type="CDD" id="cd07067">
    <property type="entry name" value="HP_PGM_like"/>
    <property type="match status" value="1"/>
</dbReference>
<dbReference type="Proteomes" id="UP000292639">
    <property type="component" value="Unassembled WGS sequence"/>
</dbReference>
<dbReference type="PANTHER" id="PTHR46517:SF1">
    <property type="entry name" value="FRUCTOSE-2,6-BISPHOSPHATASE TIGAR"/>
    <property type="match status" value="1"/>
</dbReference>
<feature type="binding site" evidence="3">
    <location>
        <position position="57"/>
    </location>
    <ligand>
        <name>substrate</name>
    </ligand>
</feature>
<evidence type="ECO:0000256" key="2">
    <source>
        <dbReference type="PIRSR" id="PIRSR613078-1"/>
    </source>
</evidence>
<accession>A0A4Q9RCH0</accession>
<dbReference type="EMBL" id="QJUP01000008">
    <property type="protein sequence ID" value="TBU97740.1"/>
    <property type="molecule type" value="Genomic_DNA"/>
</dbReference>
<organism evidence="4 5">
    <name type="scientific">Stutzerimonas kirkiae</name>
    <dbReference type="NCBI Taxonomy" id="2211392"/>
    <lineage>
        <taxon>Bacteria</taxon>
        <taxon>Pseudomonadati</taxon>
        <taxon>Pseudomonadota</taxon>
        <taxon>Gammaproteobacteria</taxon>
        <taxon>Pseudomonadales</taxon>
        <taxon>Pseudomonadaceae</taxon>
        <taxon>Stutzerimonas</taxon>
    </lineage>
</organism>
<evidence type="ECO:0000256" key="3">
    <source>
        <dbReference type="PIRSR" id="PIRSR613078-2"/>
    </source>
</evidence>
<evidence type="ECO:0000313" key="5">
    <source>
        <dbReference type="Proteomes" id="UP000292639"/>
    </source>
</evidence>
<dbReference type="Gene3D" id="3.40.50.1240">
    <property type="entry name" value="Phosphoglycerate mutase-like"/>
    <property type="match status" value="1"/>
</dbReference>
<comment type="caution">
    <text evidence="4">The sequence shown here is derived from an EMBL/GenBank/DDBJ whole genome shotgun (WGS) entry which is preliminary data.</text>
</comment>